<dbReference type="PANTHER" id="PTHR38767">
    <property type="entry name" value="DNA POLYMERASE III SUBUNIT CHI"/>
    <property type="match status" value="1"/>
</dbReference>
<dbReference type="GO" id="GO:0003887">
    <property type="term" value="F:DNA-directed DNA polymerase activity"/>
    <property type="evidence" value="ECO:0007669"/>
    <property type="project" value="InterPro"/>
</dbReference>
<dbReference type="InterPro" id="IPR036768">
    <property type="entry name" value="PolIII_chi_sf"/>
</dbReference>
<dbReference type="AlphaFoldDB" id="L2F968"/>
<organism evidence="1 2">
    <name type="scientific">Moraxella macacae 0408225</name>
    <dbReference type="NCBI Taxonomy" id="1230338"/>
    <lineage>
        <taxon>Bacteria</taxon>
        <taxon>Pseudomonadati</taxon>
        <taxon>Pseudomonadota</taxon>
        <taxon>Gammaproteobacteria</taxon>
        <taxon>Moraxellales</taxon>
        <taxon>Moraxellaceae</taxon>
        <taxon>Moraxella</taxon>
    </lineage>
</organism>
<dbReference type="GO" id="GO:0006260">
    <property type="term" value="P:DNA replication"/>
    <property type="evidence" value="ECO:0007669"/>
    <property type="project" value="InterPro"/>
</dbReference>
<evidence type="ECO:0000313" key="2">
    <source>
        <dbReference type="Proteomes" id="UP000023795"/>
    </source>
</evidence>
<evidence type="ECO:0000313" key="1">
    <source>
        <dbReference type="EMBL" id="ELA09589.1"/>
    </source>
</evidence>
<dbReference type="STRING" id="1230338.MOMA_04265"/>
<dbReference type="RefSeq" id="WP_009767408.1">
    <property type="nucleotide sequence ID" value="NZ_ANIN01000001.1"/>
</dbReference>
<sequence>MQVNFYILSPQHQLMTFVCQLVQTILKKSSSNVLIFADSTELTMLDDRLWTMDPTAFIAHEIYQTDTTNRHTPPVLISDRQDFANQFDGILINLTAKALLHSNFEKLLEIIDPNPAKIEQGRQKYRQYQQYTQQINQQNSVNTTLTHITLQTFHIR</sequence>
<proteinExistence type="predicted"/>
<dbReference type="InterPro" id="IPR007459">
    <property type="entry name" value="DNA_pol3_chi"/>
</dbReference>
<accession>L2F968</accession>
<gene>
    <name evidence="1" type="ORF">MOMA_04265</name>
</gene>
<reference evidence="1 2" key="1">
    <citation type="journal article" date="2013" name="Genome Announc.">
        <title>Genome Sequence of Moraxella macacae 0408225, a Novel Bacterial Species Isolated from a Cynomolgus Macaque with Epistaxis.</title>
        <authorList>
            <person name="Ladner J.T."/>
            <person name="Whitehouse C.A."/>
            <person name="Koroleva G.I."/>
            <person name="Palacios G.F."/>
        </authorList>
    </citation>
    <scope>NUCLEOTIDE SEQUENCE [LARGE SCALE GENOMIC DNA]</scope>
    <source>
        <strain evidence="1 2">0408225</strain>
    </source>
</reference>
<dbReference type="GO" id="GO:0032298">
    <property type="term" value="P:positive regulation of DNA-templated DNA replication initiation"/>
    <property type="evidence" value="ECO:0007669"/>
    <property type="project" value="TreeGrafter"/>
</dbReference>
<protein>
    <submittedName>
        <fullName evidence="1">DNA polymerase III chi subunit, HolC</fullName>
    </submittedName>
</protein>
<dbReference type="GO" id="GO:0003677">
    <property type="term" value="F:DNA binding"/>
    <property type="evidence" value="ECO:0007669"/>
    <property type="project" value="InterPro"/>
</dbReference>
<dbReference type="PATRIC" id="fig|1230338.3.peg.927"/>
<dbReference type="OrthoDB" id="5297568at2"/>
<dbReference type="eggNOG" id="COG2927">
    <property type="taxonomic scope" value="Bacteria"/>
</dbReference>
<dbReference type="Pfam" id="PF04364">
    <property type="entry name" value="DNA_pol3_chi"/>
    <property type="match status" value="1"/>
</dbReference>
<dbReference type="PANTHER" id="PTHR38767:SF1">
    <property type="entry name" value="DNA POLYMERASE III SUBUNIT CHI"/>
    <property type="match status" value="1"/>
</dbReference>
<name>L2F968_9GAMM</name>
<comment type="caution">
    <text evidence="1">The sequence shown here is derived from an EMBL/GenBank/DDBJ whole genome shotgun (WGS) entry which is preliminary data.</text>
</comment>
<dbReference type="Proteomes" id="UP000023795">
    <property type="component" value="Unassembled WGS sequence"/>
</dbReference>
<keyword evidence="2" id="KW-1185">Reference proteome</keyword>
<dbReference type="Gene3D" id="3.40.50.10110">
    <property type="entry name" value="DNA polymerase III subunit chi"/>
    <property type="match status" value="1"/>
</dbReference>
<dbReference type="EMBL" id="ANIN01000001">
    <property type="protein sequence ID" value="ELA09589.1"/>
    <property type="molecule type" value="Genomic_DNA"/>
</dbReference>
<dbReference type="SUPFAM" id="SSF102400">
    <property type="entry name" value="DNA polymerase III chi subunit"/>
    <property type="match status" value="1"/>
</dbReference>